<name>A0ABS4E6Z9_9FIRM</name>
<evidence type="ECO:0000313" key="2">
    <source>
        <dbReference type="Proteomes" id="UP000767291"/>
    </source>
</evidence>
<keyword evidence="2" id="KW-1185">Reference proteome</keyword>
<dbReference type="RefSeq" id="WP_209455368.1">
    <property type="nucleotide sequence ID" value="NZ_BAAACS010000017.1"/>
</dbReference>
<gene>
    <name evidence="1" type="ORF">J2Z43_000100</name>
</gene>
<accession>A0ABS4E6Z9</accession>
<reference evidence="1 2" key="1">
    <citation type="submission" date="2021-03" db="EMBL/GenBank/DDBJ databases">
        <title>Genomic Encyclopedia of Type Strains, Phase IV (KMG-IV): sequencing the most valuable type-strain genomes for metagenomic binning, comparative biology and taxonomic classification.</title>
        <authorList>
            <person name="Goeker M."/>
        </authorList>
    </citation>
    <scope>NUCLEOTIDE SEQUENCE [LARGE SCALE GENOMIC DNA]</scope>
    <source>
        <strain evidence="1 2">DSM 1289</strain>
    </source>
</reference>
<dbReference type="EMBL" id="JAGGJX010000001">
    <property type="protein sequence ID" value="MBP1853710.1"/>
    <property type="molecule type" value="Genomic_DNA"/>
</dbReference>
<dbReference type="InterPro" id="IPR006448">
    <property type="entry name" value="Phage_term_ssu_P27"/>
</dbReference>
<evidence type="ECO:0000313" key="1">
    <source>
        <dbReference type="EMBL" id="MBP1853710.1"/>
    </source>
</evidence>
<protein>
    <submittedName>
        <fullName evidence="1">Uncharacterized protein</fullName>
    </submittedName>
</protein>
<organism evidence="1 2">
    <name type="scientific">Metaclostridioides mangenotii</name>
    <dbReference type="NCBI Taxonomy" id="1540"/>
    <lineage>
        <taxon>Bacteria</taxon>
        <taxon>Bacillati</taxon>
        <taxon>Bacillota</taxon>
        <taxon>Clostridia</taxon>
        <taxon>Peptostreptococcales</taxon>
        <taxon>Peptostreptococcaceae</taxon>
        <taxon>Metaclostridioides</taxon>
    </lineage>
</organism>
<dbReference type="Proteomes" id="UP000767291">
    <property type="component" value="Unassembled WGS sequence"/>
</dbReference>
<sequence length="106" mass="12390">MAAKKENEITETRERIENALIEQLDERGQYKEPFADLVQRYMKMWDTTIALEQNVEEYGVMFDSERGVKKNDAVNQLMQMNKQMLILLDKLNITTDKVKADDGCDI</sequence>
<comment type="caution">
    <text evidence="1">The sequence shown here is derived from an EMBL/GenBank/DDBJ whole genome shotgun (WGS) entry which is preliminary data.</text>
</comment>
<dbReference type="Pfam" id="PF05119">
    <property type="entry name" value="Terminase_4"/>
    <property type="match status" value="1"/>
</dbReference>
<proteinExistence type="predicted"/>